<organism evidence="1 2">
    <name type="scientific">Leucogyrophana mollusca</name>
    <dbReference type="NCBI Taxonomy" id="85980"/>
    <lineage>
        <taxon>Eukaryota</taxon>
        <taxon>Fungi</taxon>
        <taxon>Dikarya</taxon>
        <taxon>Basidiomycota</taxon>
        <taxon>Agaricomycotina</taxon>
        <taxon>Agaricomycetes</taxon>
        <taxon>Agaricomycetidae</taxon>
        <taxon>Boletales</taxon>
        <taxon>Boletales incertae sedis</taxon>
        <taxon>Leucogyrophana</taxon>
    </lineage>
</organism>
<gene>
    <name evidence="1" type="ORF">BV22DRAFT_939153</name>
</gene>
<name>A0ACB8AWE1_9AGAM</name>
<keyword evidence="2" id="KW-1185">Reference proteome</keyword>
<sequence length="165" mass="18347">MPSTMRRTATLDTHSGLRHQRRALDPGIRGSRVPDEGTFGPTAREPLPTKEEKVGLRLCVSHVHGTVEPRTLVTSLVLRYLIIPSRVPSTHGAHLIIAWPLARVMRVFLGPWDSRMHRRSTHAAGDVHLAVGGSSIRTHGWESASLGVSWRRAGRAYRIRMSVCK</sequence>
<evidence type="ECO:0000313" key="1">
    <source>
        <dbReference type="EMBL" id="KAH7917284.1"/>
    </source>
</evidence>
<reference evidence="1" key="1">
    <citation type="journal article" date="2021" name="New Phytol.">
        <title>Evolutionary innovations through gain and loss of genes in the ectomycorrhizal Boletales.</title>
        <authorList>
            <person name="Wu G."/>
            <person name="Miyauchi S."/>
            <person name="Morin E."/>
            <person name="Kuo A."/>
            <person name="Drula E."/>
            <person name="Varga T."/>
            <person name="Kohler A."/>
            <person name="Feng B."/>
            <person name="Cao Y."/>
            <person name="Lipzen A."/>
            <person name="Daum C."/>
            <person name="Hundley H."/>
            <person name="Pangilinan J."/>
            <person name="Johnson J."/>
            <person name="Barry K."/>
            <person name="LaButti K."/>
            <person name="Ng V."/>
            <person name="Ahrendt S."/>
            <person name="Min B."/>
            <person name="Choi I.G."/>
            <person name="Park H."/>
            <person name="Plett J.M."/>
            <person name="Magnuson J."/>
            <person name="Spatafora J.W."/>
            <person name="Nagy L.G."/>
            <person name="Henrissat B."/>
            <person name="Grigoriev I.V."/>
            <person name="Yang Z.L."/>
            <person name="Xu J."/>
            <person name="Martin F.M."/>
        </authorList>
    </citation>
    <scope>NUCLEOTIDE SEQUENCE</scope>
    <source>
        <strain evidence="1">KUC20120723A-06</strain>
    </source>
</reference>
<dbReference type="Proteomes" id="UP000790709">
    <property type="component" value="Unassembled WGS sequence"/>
</dbReference>
<comment type="caution">
    <text evidence="1">The sequence shown here is derived from an EMBL/GenBank/DDBJ whole genome shotgun (WGS) entry which is preliminary data.</text>
</comment>
<proteinExistence type="predicted"/>
<accession>A0ACB8AWE1</accession>
<dbReference type="EMBL" id="MU267141">
    <property type="protein sequence ID" value="KAH7917284.1"/>
    <property type="molecule type" value="Genomic_DNA"/>
</dbReference>
<evidence type="ECO:0000313" key="2">
    <source>
        <dbReference type="Proteomes" id="UP000790709"/>
    </source>
</evidence>
<protein>
    <submittedName>
        <fullName evidence="1">Uncharacterized protein</fullName>
    </submittedName>
</protein>